<dbReference type="EMBL" id="FOMX01000052">
    <property type="protein sequence ID" value="SFF35744.1"/>
    <property type="molecule type" value="Genomic_DNA"/>
</dbReference>
<dbReference type="RefSeq" id="WP_170136176.1">
    <property type="nucleotide sequence ID" value="NZ_FOMX01000052.1"/>
</dbReference>
<feature type="domain" description="AB hydrolase-1" evidence="1">
    <location>
        <begin position="68"/>
        <end position="339"/>
    </location>
</feature>
<dbReference type="Pfam" id="PF12697">
    <property type="entry name" value="Abhydrolase_6"/>
    <property type="match status" value="1"/>
</dbReference>
<keyword evidence="3" id="KW-1185">Reference proteome</keyword>
<evidence type="ECO:0000313" key="2">
    <source>
        <dbReference type="EMBL" id="SFF35744.1"/>
    </source>
</evidence>
<accession>A0A1I2I0C5</accession>
<dbReference type="InterPro" id="IPR029058">
    <property type="entry name" value="AB_hydrolase_fold"/>
</dbReference>
<proteinExistence type="predicted"/>
<protein>
    <submittedName>
        <fullName evidence="2">Pimeloyl-ACP methyl ester carboxylesterase</fullName>
    </submittedName>
</protein>
<dbReference type="STRING" id="54.SAMN02745121_08362"/>
<dbReference type="Gene3D" id="3.40.50.1820">
    <property type="entry name" value="alpha/beta hydrolase"/>
    <property type="match status" value="1"/>
</dbReference>
<name>A0A1I2I0C5_9BACT</name>
<dbReference type="PANTHER" id="PTHR46438">
    <property type="entry name" value="ALPHA/BETA-HYDROLASES SUPERFAMILY PROTEIN"/>
    <property type="match status" value="1"/>
</dbReference>
<dbReference type="InterPro" id="IPR000073">
    <property type="entry name" value="AB_hydrolase_1"/>
</dbReference>
<dbReference type="SMR" id="A0A1I2I0C5"/>
<dbReference type="SUPFAM" id="SSF53474">
    <property type="entry name" value="alpha/beta-Hydrolases"/>
    <property type="match status" value="1"/>
</dbReference>
<dbReference type="Proteomes" id="UP000199400">
    <property type="component" value="Unassembled WGS sequence"/>
</dbReference>
<gene>
    <name evidence="2" type="ORF">SAMN02745121_08362</name>
</gene>
<dbReference type="AlphaFoldDB" id="A0A1I2I0C5"/>
<dbReference type="PROSITE" id="PS51257">
    <property type="entry name" value="PROKAR_LIPOPROTEIN"/>
    <property type="match status" value="1"/>
</dbReference>
<sequence length="351" mass="38754">MIKDEREFSVRSICANLAAAVVLVTTGCTSEADPDPGDTGEDEVVEKQFAVDGASMNYAEGPDNGPPLLLIHGQMTDWQTWNRALPTLTQNYHVFAVDCFGHGGSDHVPERYTARALSTAMSRFLTEVVGEPATVVGHSSGGLIAADLAAHSREKVRGVILEDPPLFSSVLPRAEQTWNYVDLSTLAHEFLLSGEADFTAYYLEHTLLWTFFPPDLGEMIKQQALAYRRDHPDEPVVLEGAPPEFNELLRALSSYDPRFGEAFHDNTFHQDFDHADTLSRITVPTVLIHANWSVDDNGVLLGAMSGDEAEQARSLLADVEFVKVDSGHSVHFEKTDEFLQIVLDFEARLQP</sequence>
<reference evidence="3" key="1">
    <citation type="submission" date="2016-10" db="EMBL/GenBank/DDBJ databases">
        <authorList>
            <person name="Varghese N."/>
            <person name="Submissions S."/>
        </authorList>
    </citation>
    <scope>NUCLEOTIDE SEQUENCE [LARGE SCALE GENOMIC DNA]</scope>
    <source>
        <strain evidence="3">ATCC 25963</strain>
    </source>
</reference>
<dbReference type="ESTHER" id="9bact-a0a1i2i0c5">
    <property type="family name" value="Zearalenone-hydrolase-fam2"/>
</dbReference>
<evidence type="ECO:0000259" key="1">
    <source>
        <dbReference type="Pfam" id="PF12697"/>
    </source>
</evidence>
<dbReference type="PANTHER" id="PTHR46438:SF2">
    <property type="entry name" value="ALPHA_BETA-HYDROLASES SUPERFAMILY PROTEIN"/>
    <property type="match status" value="1"/>
</dbReference>
<evidence type="ECO:0000313" key="3">
    <source>
        <dbReference type="Proteomes" id="UP000199400"/>
    </source>
</evidence>
<organism evidence="2 3">
    <name type="scientific">Nannocystis exedens</name>
    <dbReference type="NCBI Taxonomy" id="54"/>
    <lineage>
        <taxon>Bacteria</taxon>
        <taxon>Pseudomonadati</taxon>
        <taxon>Myxococcota</taxon>
        <taxon>Polyangia</taxon>
        <taxon>Nannocystales</taxon>
        <taxon>Nannocystaceae</taxon>
        <taxon>Nannocystis</taxon>
    </lineage>
</organism>